<name>A0ABM1N2Z2_NICVS</name>
<gene>
    <name evidence="2" type="primary">LOC108566007</name>
</gene>
<sequence>MLCPEVTNFKAPDSNLRFEQGEFNQKHTDTINHFYYNHLVSVVLPDNLKVPEYLVDTLKLNCEYYKVNNLKLEQIVNKQFVDNFVKQGNLIGLSINTRIDCDNCVAITPSGKLILSLTKDTYQSLGLEGKVSQFAKNNRLKYTVTINLNEVGLQQRKKYFDRVQECLSNLEEFTVLLNWLPPRDEVCPSSIAKYLSDSNYDVELCTPRASKNTLYEHETPKIDLNTFDLNDGYDFVEWLGMLTLECEFEDKTDGFLSTYSVMEPKENVGQFVVLEFRGFYHPEQILKFYENLRKFVCDDENKKWVSMYVQGFSDSVTNWRENENHFYTNSDNGYIMILNQTKYVMCVQSCSNKIYKR</sequence>
<dbReference type="PANTHER" id="PTHR15396:SF1">
    <property type="entry name" value="RIBONUCLEASE P PROTEIN SUBUNIT P40"/>
    <property type="match status" value="1"/>
</dbReference>
<dbReference type="GeneID" id="108566007"/>
<dbReference type="Pfam" id="PF08584">
    <property type="entry name" value="Ribonuc_P_40"/>
    <property type="match status" value="1"/>
</dbReference>
<dbReference type="PANTHER" id="PTHR15396">
    <property type="entry name" value="RIBONUCLEASE P PROTEIN SUBUNIT P40"/>
    <property type="match status" value="1"/>
</dbReference>
<evidence type="ECO:0000313" key="2">
    <source>
        <dbReference type="RefSeq" id="XP_017781192.1"/>
    </source>
</evidence>
<dbReference type="RefSeq" id="XP_017781192.1">
    <property type="nucleotide sequence ID" value="XM_017925703.1"/>
</dbReference>
<protein>
    <submittedName>
        <fullName evidence="2">Ribonuclease P protein subunit p40-like isoform X2</fullName>
    </submittedName>
</protein>
<evidence type="ECO:0000313" key="1">
    <source>
        <dbReference type="Proteomes" id="UP000695000"/>
    </source>
</evidence>
<organism evidence="1 2">
    <name type="scientific">Nicrophorus vespilloides</name>
    <name type="common">Boreal carrion beetle</name>
    <dbReference type="NCBI Taxonomy" id="110193"/>
    <lineage>
        <taxon>Eukaryota</taxon>
        <taxon>Metazoa</taxon>
        <taxon>Ecdysozoa</taxon>
        <taxon>Arthropoda</taxon>
        <taxon>Hexapoda</taxon>
        <taxon>Insecta</taxon>
        <taxon>Pterygota</taxon>
        <taxon>Neoptera</taxon>
        <taxon>Endopterygota</taxon>
        <taxon>Coleoptera</taxon>
        <taxon>Polyphaga</taxon>
        <taxon>Staphyliniformia</taxon>
        <taxon>Silphidae</taxon>
        <taxon>Nicrophorinae</taxon>
        <taxon>Nicrophorus</taxon>
    </lineage>
</organism>
<proteinExistence type="predicted"/>
<accession>A0ABM1N2Z2</accession>
<dbReference type="InterPro" id="IPR013893">
    <property type="entry name" value="RNase_P_Rpp40"/>
</dbReference>
<dbReference type="Proteomes" id="UP000695000">
    <property type="component" value="Unplaced"/>
</dbReference>
<reference evidence="2" key="1">
    <citation type="submission" date="2025-08" db="UniProtKB">
        <authorList>
            <consortium name="RefSeq"/>
        </authorList>
    </citation>
    <scope>IDENTIFICATION</scope>
    <source>
        <tissue evidence="2">Whole Larva</tissue>
    </source>
</reference>
<keyword evidence="1" id="KW-1185">Reference proteome</keyword>